<reference evidence="2 3" key="1">
    <citation type="submission" date="2021-06" db="EMBL/GenBank/DDBJ databases">
        <title>Caerostris extrusa draft genome.</title>
        <authorList>
            <person name="Kono N."/>
            <person name="Arakawa K."/>
        </authorList>
    </citation>
    <scope>NUCLEOTIDE SEQUENCE [LARGE SCALE GENOMIC DNA]</scope>
</reference>
<comment type="caution">
    <text evidence="2">The sequence shown here is derived from an EMBL/GenBank/DDBJ whole genome shotgun (WGS) entry which is preliminary data.</text>
</comment>
<organism evidence="2 3">
    <name type="scientific">Caerostris extrusa</name>
    <name type="common">Bark spider</name>
    <name type="synonym">Caerostris bankana</name>
    <dbReference type="NCBI Taxonomy" id="172846"/>
    <lineage>
        <taxon>Eukaryota</taxon>
        <taxon>Metazoa</taxon>
        <taxon>Ecdysozoa</taxon>
        <taxon>Arthropoda</taxon>
        <taxon>Chelicerata</taxon>
        <taxon>Arachnida</taxon>
        <taxon>Araneae</taxon>
        <taxon>Araneomorphae</taxon>
        <taxon>Entelegynae</taxon>
        <taxon>Araneoidea</taxon>
        <taxon>Araneidae</taxon>
        <taxon>Caerostris</taxon>
    </lineage>
</organism>
<keyword evidence="1" id="KW-1133">Transmembrane helix</keyword>
<sequence>MENLVSLKNHNITDHLSQSWTPASTSLNENAFNYALGPPYTRNLRIGLLSLMIVTAFFGNVAVIISICLPGLSQTATNTSIIPQSCCCRLVGMSLHDDFTTYLGMHGSRMGRW</sequence>
<evidence type="ECO:0000313" key="2">
    <source>
        <dbReference type="EMBL" id="GIY86977.1"/>
    </source>
</evidence>
<evidence type="ECO:0000256" key="1">
    <source>
        <dbReference type="SAM" id="Phobius"/>
    </source>
</evidence>
<gene>
    <name evidence="2" type="primary">Npsr1_0</name>
    <name evidence="2" type="ORF">CEXT_470761</name>
</gene>
<proteinExistence type="predicted"/>
<dbReference type="EMBL" id="BPLR01016865">
    <property type="protein sequence ID" value="GIY86977.1"/>
    <property type="molecule type" value="Genomic_DNA"/>
</dbReference>
<dbReference type="Proteomes" id="UP001054945">
    <property type="component" value="Unassembled WGS sequence"/>
</dbReference>
<name>A0AAV4WVQ6_CAEEX</name>
<keyword evidence="2" id="KW-0675">Receptor</keyword>
<dbReference type="AlphaFoldDB" id="A0AAV4WVQ6"/>
<keyword evidence="1" id="KW-0472">Membrane</keyword>
<evidence type="ECO:0000313" key="3">
    <source>
        <dbReference type="Proteomes" id="UP001054945"/>
    </source>
</evidence>
<accession>A0AAV4WVQ6</accession>
<protein>
    <submittedName>
        <fullName evidence="2">Neuropeptide S receptor</fullName>
    </submittedName>
</protein>
<keyword evidence="1" id="KW-0812">Transmembrane</keyword>
<keyword evidence="3" id="KW-1185">Reference proteome</keyword>
<feature type="transmembrane region" description="Helical" evidence="1">
    <location>
        <begin position="46"/>
        <end position="69"/>
    </location>
</feature>